<name>A0A3A6PW73_9EURY</name>
<dbReference type="OrthoDB" id="325082at2157"/>
<dbReference type="AlphaFoldDB" id="A0A3A6PW73"/>
<dbReference type="EMBL" id="QMDW01000035">
    <property type="protein sequence ID" value="RJX47724.1"/>
    <property type="molecule type" value="Genomic_DNA"/>
</dbReference>
<dbReference type="Pfam" id="PF25212">
    <property type="entry name" value="HVO_A0114"/>
    <property type="match status" value="1"/>
</dbReference>
<keyword evidence="2" id="KW-1185">Reference proteome</keyword>
<evidence type="ECO:0000313" key="2">
    <source>
        <dbReference type="Proteomes" id="UP000281564"/>
    </source>
</evidence>
<protein>
    <submittedName>
        <fullName evidence="1">Transcriptional regulator</fullName>
    </submittedName>
</protein>
<dbReference type="Proteomes" id="UP000281564">
    <property type="component" value="Unassembled WGS sequence"/>
</dbReference>
<dbReference type="SUPFAM" id="SSF46785">
    <property type="entry name" value="Winged helix' DNA-binding domain"/>
    <property type="match status" value="1"/>
</dbReference>
<comment type="caution">
    <text evidence="1">The sequence shown here is derived from an EMBL/GenBank/DDBJ whole genome shotgun (WGS) entry which is preliminary data.</text>
</comment>
<organism evidence="1 2">
    <name type="scientific">Halonotius pteroides</name>
    <dbReference type="NCBI Taxonomy" id="268735"/>
    <lineage>
        <taxon>Archaea</taxon>
        <taxon>Methanobacteriati</taxon>
        <taxon>Methanobacteriota</taxon>
        <taxon>Stenosarchaea group</taxon>
        <taxon>Halobacteria</taxon>
        <taxon>Halobacteriales</taxon>
        <taxon>Haloferacaceae</taxon>
        <taxon>Halonotius</taxon>
    </lineage>
</organism>
<dbReference type="InterPro" id="IPR036388">
    <property type="entry name" value="WH-like_DNA-bd_sf"/>
</dbReference>
<dbReference type="InterPro" id="IPR036390">
    <property type="entry name" value="WH_DNA-bd_sf"/>
</dbReference>
<proteinExistence type="predicted"/>
<accession>A0A3A6PW73</accession>
<dbReference type="RefSeq" id="WP_120086393.1">
    <property type="nucleotide sequence ID" value="NZ_QMDW01000035.1"/>
</dbReference>
<reference evidence="1 2" key="1">
    <citation type="submission" date="2018-06" db="EMBL/GenBank/DDBJ databases">
        <title>Halonotius sp. F13-13 a new haloarchaeeon isolated from a solar saltern from Isla Cristina, Huelva, Spain.</title>
        <authorList>
            <person name="Duran-Viseras A."/>
            <person name="Sanchez-Porro C."/>
            <person name="Ventosa A."/>
        </authorList>
    </citation>
    <scope>NUCLEOTIDE SEQUENCE [LARGE SCALE GENOMIC DNA]</scope>
    <source>
        <strain evidence="1 2">CECT 7525</strain>
    </source>
</reference>
<dbReference type="Gene3D" id="1.10.10.10">
    <property type="entry name" value="Winged helix-like DNA-binding domain superfamily/Winged helix DNA-binding domain"/>
    <property type="match status" value="1"/>
</dbReference>
<sequence>MTENTLKITFQQAEEHRQAARERLRRAEAGETGEVIEQDVRSIVNFEDFDDIALLMRTANLRLIETIVSEEPASIRQLAEAVERDYREVHRNLTELESLGVIEFNENGSSKQPILRDGAKNIDFSIRFPQSVDHGSVSGASA</sequence>
<evidence type="ECO:0000313" key="1">
    <source>
        <dbReference type="EMBL" id="RJX47724.1"/>
    </source>
</evidence>
<gene>
    <name evidence="1" type="ORF">DP106_14245</name>
</gene>